<comment type="caution">
    <text evidence="2">The sequence shown here is derived from an EMBL/GenBank/DDBJ whole genome shotgun (WGS) entry which is preliminary data.</text>
</comment>
<proteinExistence type="predicted"/>
<protein>
    <recommendedName>
        <fullName evidence="4">FtsX-like permease family protein</fullName>
    </recommendedName>
</protein>
<dbReference type="Proteomes" id="UP001156694">
    <property type="component" value="Unassembled WGS sequence"/>
</dbReference>
<dbReference type="RefSeq" id="WP_284379099.1">
    <property type="nucleotide sequence ID" value="NZ_BSNN01000007.1"/>
</dbReference>
<organism evidence="2 3">
    <name type="scientific">Amylibacter marinus</name>
    <dbReference type="NCBI Taxonomy" id="1475483"/>
    <lineage>
        <taxon>Bacteria</taxon>
        <taxon>Pseudomonadati</taxon>
        <taxon>Pseudomonadota</taxon>
        <taxon>Alphaproteobacteria</taxon>
        <taxon>Rhodobacterales</taxon>
        <taxon>Paracoccaceae</taxon>
        <taxon>Amylibacter</taxon>
    </lineage>
</organism>
<feature type="transmembrane region" description="Helical" evidence="1">
    <location>
        <begin position="27"/>
        <end position="47"/>
    </location>
</feature>
<evidence type="ECO:0000256" key="1">
    <source>
        <dbReference type="SAM" id="Phobius"/>
    </source>
</evidence>
<dbReference type="EMBL" id="BSNN01000007">
    <property type="protein sequence ID" value="GLQ35932.1"/>
    <property type="molecule type" value="Genomic_DNA"/>
</dbReference>
<evidence type="ECO:0000313" key="2">
    <source>
        <dbReference type="EMBL" id="GLQ35932.1"/>
    </source>
</evidence>
<keyword evidence="1" id="KW-0812">Transmembrane</keyword>
<keyword evidence="1" id="KW-0472">Membrane</keyword>
<keyword evidence="3" id="KW-1185">Reference proteome</keyword>
<sequence length="628" mass="70893">MSMVAIKLACLEYFRAMTRRAPGGRDFLWMTLLMFFVQLLALVILTAREGVLERSVDAFLGNKPGYGIPIWSLPNFLGENQPVQITTELIKEVEQGGYLAAPYRALSNDRLIRMTDREIWAQNTNVDELKFSGLAVDFNGPLYPANILNRDVQAPVPEVFADAWPIVLDVKLFRENFDVERYRQSLEGKLPQSQFDALPKDIDELVKSPIIWLNTRVHRSERLTPFRVTWSKYFGIGSSNTAFMLPIEMYNLYTLTKENPRLCTFLEGGPELGQRIRSLRSGRLLGMKAEEKAAFKASFNQLAEIFGGEVEDRGSRMSVYFGDRNKDRNFLRETCDAGIAEYRLQLAAADLGLSIDEKQYDEVLKTSSMVQAWPDRVTANCEALSQRTRETGNVDGEGDKCIATIPMATRKTGYSEMLLFARNRLDIARLVDFMSCRPVVGRPDPLVNEHLCTVAGEEVKIPESRLMINQIYEDSLQRFGFLTQLLNAISGPIGLVMIGMLIAILWVQLGTVLGHRRFRYAMLLSNGVTWFQLKMMIVIQVLLGVCISLVFAIACIIAVKFLLLLRMAPLTQIFEKITLGNPIDVMPVQIPVIIMVLVATVIIAIVLTLIHLRLNKLSPRSPLERLLS</sequence>
<keyword evidence="1" id="KW-1133">Transmembrane helix</keyword>
<accession>A0ABQ5VXA8</accession>
<evidence type="ECO:0000313" key="3">
    <source>
        <dbReference type="Proteomes" id="UP001156694"/>
    </source>
</evidence>
<reference evidence="3" key="1">
    <citation type="journal article" date="2019" name="Int. J. Syst. Evol. Microbiol.">
        <title>The Global Catalogue of Microorganisms (GCM) 10K type strain sequencing project: providing services to taxonomists for standard genome sequencing and annotation.</title>
        <authorList>
            <consortium name="The Broad Institute Genomics Platform"/>
            <consortium name="The Broad Institute Genome Sequencing Center for Infectious Disease"/>
            <person name="Wu L."/>
            <person name="Ma J."/>
        </authorList>
    </citation>
    <scope>NUCLEOTIDE SEQUENCE [LARGE SCALE GENOMIC DNA]</scope>
    <source>
        <strain evidence="3">NBRC 110140</strain>
    </source>
</reference>
<feature type="transmembrane region" description="Helical" evidence="1">
    <location>
        <begin position="493"/>
        <end position="514"/>
    </location>
</feature>
<name>A0ABQ5VXA8_9RHOB</name>
<feature type="transmembrane region" description="Helical" evidence="1">
    <location>
        <begin position="535"/>
        <end position="568"/>
    </location>
</feature>
<feature type="transmembrane region" description="Helical" evidence="1">
    <location>
        <begin position="588"/>
        <end position="610"/>
    </location>
</feature>
<gene>
    <name evidence="2" type="ORF">GCM10007939_22160</name>
</gene>
<evidence type="ECO:0008006" key="4">
    <source>
        <dbReference type="Google" id="ProtNLM"/>
    </source>
</evidence>